<gene>
    <name evidence="1" type="ORF">OJAG_15650</name>
</gene>
<accession>A0A163RVE3</accession>
<reference evidence="1 2" key="1">
    <citation type="submission" date="2016-01" db="EMBL/GenBank/DDBJ databases">
        <title>Genome sequence of Oerskovia enterophila VJag, an agar and cellulose degrading bacterium.</title>
        <authorList>
            <person name="Poehlein A."/>
            <person name="Jag V."/>
            <person name="Bengelsdorf F."/>
            <person name="Duerre P."/>
            <person name="Daniel R."/>
        </authorList>
    </citation>
    <scope>NUCLEOTIDE SEQUENCE [LARGE SCALE GENOMIC DNA]</scope>
    <source>
        <strain evidence="1 2">VJag</strain>
    </source>
</reference>
<evidence type="ECO:0008006" key="3">
    <source>
        <dbReference type="Google" id="ProtNLM"/>
    </source>
</evidence>
<dbReference type="EMBL" id="LRIE01000066">
    <property type="protein sequence ID" value="KZM35736.1"/>
    <property type="molecule type" value="Genomic_DNA"/>
</dbReference>
<dbReference type="InterPro" id="IPR003615">
    <property type="entry name" value="HNH_nuc"/>
</dbReference>
<dbReference type="STRING" id="43678.OJAG_15650"/>
<comment type="caution">
    <text evidence="1">The sequence shown here is derived from an EMBL/GenBank/DDBJ whole genome shotgun (WGS) entry which is preliminary data.</text>
</comment>
<evidence type="ECO:0000313" key="1">
    <source>
        <dbReference type="EMBL" id="KZM35736.1"/>
    </source>
</evidence>
<sequence>MFESLLEARPGPGVQVIAAVLSRDRTCTFPGCAVPAFRCDLDHVRRPSPPGPGVTQETTDVGPDELISLCRHHHVVRARHGWHPELAIDGTVRWTSPTGHRYVRERPGTVVQTSTAAQNRESPVIRS</sequence>
<name>A0A163RVE3_9CELL</name>
<dbReference type="RefSeq" id="WP_068708003.1">
    <property type="nucleotide sequence ID" value="NZ_LRIE01000066.1"/>
</dbReference>
<proteinExistence type="predicted"/>
<organism evidence="1 2">
    <name type="scientific">Oerskovia enterophila</name>
    <dbReference type="NCBI Taxonomy" id="43678"/>
    <lineage>
        <taxon>Bacteria</taxon>
        <taxon>Bacillati</taxon>
        <taxon>Actinomycetota</taxon>
        <taxon>Actinomycetes</taxon>
        <taxon>Micrococcales</taxon>
        <taxon>Cellulomonadaceae</taxon>
        <taxon>Oerskovia</taxon>
    </lineage>
</organism>
<dbReference type="OrthoDB" id="5140334at2"/>
<evidence type="ECO:0000313" key="2">
    <source>
        <dbReference type="Proteomes" id="UP000076447"/>
    </source>
</evidence>
<dbReference type="CDD" id="cd00085">
    <property type="entry name" value="HNHc"/>
    <property type="match status" value="1"/>
</dbReference>
<dbReference type="AlphaFoldDB" id="A0A163RVE3"/>
<dbReference type="Proteomes" id="UP000076447">
    <property type="component" value="Unassembled WGS sequence"/>
</dbReference>
<dbReference type="PATRIC" id="fig|43678.3.peg.1639"/>
<protein>
    <recommendedName>
        <fullName evidence="3">HNH nuclease domain-containing protein</fullName>
    </recommendedName>
</protein>